<feature type="compositionally biased region" description="Basic and acidic residues" evidence="1">
    <location>
        <begin position="327"/>
        <end position="343"/>
    </location>
</feature>
<reference evidence="2" key="1">
    <citation type="submission" date="2023-03" db="EMBL/GenBank/DDBJ databases">
        <authorList>
            <person name="Julca I."/>
        </authorList>
    </citation>
    <scope>NUCLEOTIDE SEQUENCE</scope>
</reference>
<protein>
    <submittedName>
        <fullName evidence="2">OLC1v1024074C1</fullName>
    </submittedName>
</protein>
<proteinExistence type="predicted"/>
<evidence type="ECO:0000256" key="1">
    <source>
        <dbReference type="SAM" id="MobiDB-lite"/>
    </source>
</evidence>
<accession>A0AAV1C3T7</accession>
<dbReference type="EMBL" id="OX459118">
    <property type="protein sequence ID" value="CAI9089490.1"/>
    <property type="molecule type" value="Genomic_DNA"/>
</dbReference>
<sequence>MWKPKTLFDAFEIALYQEQNLANLYDGFGIDAGQAIAGQTGNVVHPVSSGDKGNRKYEMQYAGSVSSNQGNNVKTRNVDQKSGSGNQLGKENSNPNGYGSGNGGIKFNGHKGSGNRYVKKLPQEMQYRTNHGLCYGCGELYKPGHHQNCKMREFNIICCLDADKEEESSSILWTIDGESSKVVPEGKGRPELESSITAQAEVQTYKLFRWRSHAHFFGGKIQYPFVTYLQVPTPIEVCSDRSMGESDGEEEGNHRPAKKRRQVLLTSTPPLKEEETNFRIFESYRKAAAVVEAAAAKVAAAREKAAEEAAAELEAAMLSAALSRLAETRKQQRDESGNKEKGCSFKRPSSNVPNYKVVREFDLNRWSKYYQIMHDGQGFDITWCPDNSPKATIRPCQFKNEFGDTKTKFHQMCQDCIHFYNTKHEDEEYNYDWVVENVAFSRQQISSVYYVTFSASRVDDSSNQKTFLGQYAVYDLHCQAKKTGPFFCARKDLTLSEWNGKKDAPCKLACCVRYHRYPVTSHTYLEYRRQSWKENGVTLKCTPSILEREWSNIEVHPVSEMSTLQGLVS</sequence>
<feature type="compositionally biased region" description="Polar residues" evidence="1">
    <location>
        <begin position="64"/>
        <end position="91"/>
    </location>
</feature>
<feature type="region of interest" description="Disordered" evidence="1">
    <location>
        <begin position="239"/>
        <end position="268"/>
    </location>
</feature>
<evidence type="ECO:0000313" key="3">
    <source>
        <dbReference type="Proteomes" id="UP001161247"/>
    </source>
</evidence>
<dbReference type="AlphaFoldDB" id="A0AAV1C3T7"/>
<organism evidence="2 3">
    <name type="scientific">Oldenlandia corymbosa var. corymbosa</name>
    <dbReference type="NCBI Taxonomy" id="529605"/>
    <lineage>
        <taxon>Eukaryota</taxon>
        <taxon>Viridiplantae</taxon>
        <taxon>Streptophyta</taxon>
        <taxon>Embryophyta</taxon>
        <taxon>Tracheophyta</taxon>
        <taxon>Spermatophyta</taxon>
        <taxon>Magnoliopsida</taxon>
        <taxon>eudicotyledons</taxon>
        <taxon>Gunneridae</taxon>
        <taxon>Pentapetalae</taxon>
        <taxon>asterids</taxon>
        <taxon>lamiids</taxon>
        <taxon>Gentianales</taxon>
        <taxon>Rubiaceae</taxon>
        <taxon>Rubioideae</taxon>
        <taxon>Spermacoceae</taxon>
        <taxon>Hedyotis-Oldenlandia complex</taxon>
        <taxon>Oldenlandia</taxon>
    </lineage>
</organism>
<feature type="region of interest" description="Disordered" evidence="1">
    <location>
        <begin position="327"/>
        <end position="348"/>
    </location>
</feature>
<keyword evidence="3" id="KW-1185">Reference proteome</keyword>
<name>A0AAV1C3T7_OLDCO</name>
<feature type="region of interest" description="Disordered" evidence="1">
    <location>
        <begin position="64"/>
        <end position="106"/>
    </location>
</feature>
<gene>
    <name evidence="2" type="ORF">OLC1_LOCUS1824</name>
</gene>
<evidence type="ECO:0000313" key="2">
    <source>
        <dbReference type="EMBL" id="CAI9089490.1"/>
    </source>
</evidence>
<dbReference type="Proteomes" id="UP001161247">
    <property type="component" value="Chromosome 1"/>
</dbReference>